<dbReference type="SMART" id="SM00474">
    <property type="entry name" value="35EXOc"/>
    <property type="match status" value="1"/>
</dbReference>
<comment type="subcellular location">
    <subcellularLocation>
        <location evidence="1">Nucleus</location>
    </subcellularLocation>
</comment>
<dbReference type="GO" id="GO:0000467">
    <property type="term" value="P:exonucleolytic trimming to generate mature 3'-end of 5.8S rRNA from tricistronic rRNA transcript (SSU-rRNA, 5.8S rRNA, LSU-rRNA)"/>
    <property type="evidence" value="ECO:0007669"/>
    <property type="project" value="InterPro"/>
</dbReference>
<feature type="region of interest" description="Disordered" evidence="6">
    <location>
        <begin position="587"/>
        <end position="657"/>
    </location>
</feature>
<organism evidence="8 9">
    <name type="scientific">Diacronema lutheri</name>
    <name type="common">Unicellular marine alga</name>
    <name type="synonym">Monochrysis lutheri</name>
    <dbReference type="NCBI Taxonomy" id="2081491"/>
    <lineage>
        <taxon>Eukaryota</taxon>
        <taxon>Haptista</taxon>
        <taxon>Haptophyta</taxon>
        <taxon>Pavlovophyceae</taxon>
        <taxon>Pavlovales</taxon>
        <taxon>Pavlovaceae</taxon>
        <taxon>Diacronema</taxon>
    </lineage>
</organism>
<feature type="compositionally biased region" description="Low complexity" evidence="6">
    <location>
        <begin position="914"/>
        <end position="939"/>
    </location>
</feature>
<feature type="region of interest" description="Disordered" evidence="6">
    <location>
        <begin position="905"/>
        <end position="1035"/>
    </location>
</feature>
<dbReference type="GO" id="GO:0000175">
    <property type="term" value="F:3'-5'-RNA exonuclease activity"/>
    <property type="evidence" value="ECO:0007669"/>
    <property type="project" value="InterPro"/>
</dbReference>
<proteinExistence type="inferred from homology"/>
<evidence type="ECO:0000256" key="3">
    <source>
        <dbReference type="ARBA" id="ARBA00022835"/>
    </source>
</evidence>
<dbReference type="EMBL" id="JAGTXO010000001">
    <property type="protein sequence ID" value="KAG8470867.1"/>
    <property type="molecule type" value="Genomic_DNA"/>
</dbReference>
<dbReference type="PANTHER" id="PTHR12124">
    <property type="entry name" value="POLYMYOSITIS/SCLERODERMA AUTOANTIGEN-RELATED"/>
    <property type="match status" value="1"/>
</dbReference>
<evidence type="ECO:0000256" key="4">
    <source>
        <dbReference type="ARBA" id="ARBA00023242"/>
    </source>
</evidence>
<dbReference type="Gene3D" id="1.10.150.80">
    <property type="entry name" value="HRDC domain"/>
    <property type="match status" value="1"/>
</dbReference>
<evidence type="ECO:0000256" key="5">
    <source>
        <dbReference type="ARBA" id="ARBA00043957"/>
    </source>
</evidence>
<feature type="domain" description="HRDC" evidence="7">
    <location>
        <begin position="508"/>
        <end position="593"/>
    </location>
</feature>
<dbReference type="SUPFAM" id="SSF47819">
    <property type="entry name" value="HRDC-like"/>
    <property type="match status" value="1"/>
</dbReference>
<feature type="compositionally biased region" description="Basic residues" evidence="6">
    <location>
        <begin position="1024"/>
        <end position="1035"/>
    </location>
</feature>
<dbReference type="AlphaFoldDB" id="A0A8J5XYK3"/>
<feature type="compositionally biased region" description="Low complexity" evidence="6">
    <location>
        <begin position="111"/>
        <end position="133"/>
    </location>
</feature>
<dbReference type="GO" id="GO:0000176">
    <property type="term" value="C:nuclear exosome (RNase complex)"/>
    <property type="evidence" value="ECO:0007669"/>
    <property type="project" value="InterPro"/>
</dbReference>
<evidence type="ECO:0000256" key="6">
    <source>
        <dbReference type="SAM" id="MobiDB-lite"/>
    </source>
</evidence>
<name>A0A8J5XYK3_DIALT</name>
<dbReference type="GO" id="GO:0005730">
    <property type="term" value="C:nucleolus"/>
    <property type="evidence" value="ECO:0007669"/>
    <property type="project" value="TreeGrafter"/>
</dbReference>
<dbReference type="OMA" id="AMARAWH"/>
<dbReference type="GO" id="GO:0071044">
    <property type="term" value="P:histone mRNA catabolic process"/>
    <property type="evidence" value="ECO:0007669"/>
    <property type="project" value="TreeGrafter"/>
</dbReference>
<reference evidence="8" key="1">
    <citation type="submission" date="2021-05" db="EMBL/GenBank/DDBJ databases">
        <title>The genome of the haptophyte Pavlova lutheri (Diacronema luteri, Pavlovales) - a model for lipid biosynthesis in eukaryotic algae.</title>
        <authorList>
            <person name="Hulatt C.J."/>
            <person name="Posewitz M.C."/>
        </authorList>
    </citation>
    <scope>NUCLEOTIDE SEQUENCE</scope>
    <source>
        <strain evidence="8">NIVA-4/92</strain>
    </source>
</reference>
<dbReference type="InterPro" id="IPR002562">
    <property type="entry name" value="3'-5'_exonuclease_dom"/>
</dbReference>
<keyword evidence="9" id="KW-1185">Reference proteome</keyword>
<dbReference type="GO" id="GO:0000166">
    <property type="term" value="F:nucleotide binding"/>
    <property type="evidence" value="ECO:0007669"/>
    <property type="project" value="InterPro"/>
</dbReference>
<dbReference type="GO" id="GO:0071051">
    <property type="term" value="P:poly(A)-dependent snoRNA 3'-end processing"/>
    <property type="evidence" value="ECO:0007669"/>
    <property type="project" value="TreeGrafter"/>
</dbReference>
<protein>
    <recommendedName>
        <fullName evidence="7">HRDC domain-containing protein</fullName>
    </recommendedName>
</protein>
<dbReference type="OrthoDB" id="2250022at2759"/>
<dbReference type="GO" id="GO:0071038">
    <property type="term" value="P:TRAMP-dependent tRNA surveillance pathway"/>
    <property type="evidence" value="ECO:0007669"/>
    <property type="project" value="TreeGrafter"/>
</dbReference>
<feature type="compositionally biased region" description="Low complexity" evidence="6">
    <location>
        <begin position="612"/>
        <end position="624"/>
    </location>
</feature>
<dbReference type="SUPFAM" id="SSF53098">
    <property type="entry name" value="Ribonuclease H-like"/>
    <property type="match status" value="1"/>
</dbReference>
<dbReference type="Gene3D" id="3.30.420.10">
    <property type="entry name" value="Ribonuclease H-like superfamily/Ribonuclease H"/>
    <property type="match status" value="1"/>
</dbReference>
<feature type="compositionally biased region" description="Basic and acidic residues" evidence="6">
    <location>
        <begin position="940"/>
        <end position="954"/>
    </location>
</feature>
<dbReference type="GO" id="GO:0003727">
    <property type="term" value="F:single-stranded RNA binding"/>
    <property type="evidence" value="ECO:0007669"/>
    <property type="project" value="TreeGrafter"/>
</dbReference>
<dbReference type="InterPro" id="IPR010997">
    <property type="entry name" value="HRDC-like_sf"/>
</dbReference>
<feature type="region of interest" description="Disordered" evidence="6">
    <location>
        <begin position="820"/>
        <end position="892"/>
    </location>
</feature>
<keyword evidence="2" id="KW-0698">rRNA processing</keyword>
<dbReference type="InterPro" id="IPR036397">
    <property type="entry name" value="RNaseH_sf"/>
</dbReference>
<feature type="region of interest" description="Disordered" evidence="6">
    <location>
        <begin position="193"/>
        <end position="213"/>
    </location>
</feature>
<dbReference type="Pfam" id="PF00570">
    <property type="entry name" value="HRDC"/>
    <property type="match status" value="1"/>
</dbReference>
<evidence type="ECO:0000313" key="8">
    <source>
        <dbReference type="EMBL" id="KAG8470867.1"/>
    </source>
</evidence>
<feature type="compositionally biased region" description="Gly residues" evidence="6">
    <location>
        <begin position="588"/>
        <end position="605"/>
    </location>
</feature>
<sequence>MGDATFEQELFGRLVRATRLSNTLPAPGDDLEFCATFPGFRQAQAGLRGRLARMIGAVLSLRGAQPPAGAAADDEWYERVVDASDGMLEAAETAYDGARGVSNTTHHSIEGGTAAGARGAGSTAHASGTAVAAQHKQLLRPQLRWKTAVDNSDAPFVPKLTSKPNALVPLDEAMAYAVAAASATGGECVMAVQRPSEGPGGPGAPPSSDPHAARAAALRAHASALGLVGAAAGDGSTRSGALGPNAAGAYTFGHPYDAELAAFAPSAEQLRVRAEQLYRPLHETPCEWVDDEASLERMLEHLSGHDEIALDVEHHSLHSYRGFSCLLQISSRERDYLVDALELRDGLGALNELLTDPRVTKVLHGSDSDVIWLQRDLGLYLVGLFDTGQAARALGLESAGLSFVLRYYCGVHADKKLQLADWRQRPLTAEMAAYARADTHYLLYVKDRLVKALAEHDEKARRVPGAPDSLTRAVWDRSTALARQCYRVEPFDPASHLALLRKVSTPLTPAQVGVHRELFAWRDALARELDESPGAVLPAFVLVHLAANVPTSAHAVLSAWEGRVRSPIPALVRARAGEIGELIARALDGGGGGGGGDGGTRGGARGARREQPQPQRQPVAAEAADGAVVTKARQGKRDAAPVAPRASMLDAAPRAGRPARVAPADAALASAQPAMARAWHVAPASAVPSILALHLLGASATVSAARPASGRAAPPGRHAACALASTCEEAPLCALAAEMHASFVTRPQWRTLRSDAQQQQQKKMDETEEMEMGMDENQTAPRTAAAAPAASAQLEDARAAAGRTCMDGYPATQLSAAGAAPAGRGHDAVESPSAFKKAASSATPSSLVARYGHAHKAARAERTDGGAGAGAHRATPRAPVESAADDDGGGIGARAADFMRTIGWLAPATGGGEQPRQAADGAQDGGARPPPAGTAAGKRAASDVAEHGAARGEEGEQEREEGSGEDAADDFWTSPSHLPAAARARGRGGGRGRGGAADGRGEKRQRPAGPRNEPRNAPGPIKRQNQHKGRSASFK</sequence>
<evidence type="ECO:0000313" key="9">
    <source>
        <dbReference type="Proteomes" id="UP000751190"/>
    </source>
</evidence>
<feature type="compositionally biased region" description="Low complexity" evidence="6">
    <location>
        <begin position="831"/>
        <end position="846"/>
    </location>
</feature>
<dbReference type="GO" id="GO:0071039">
    <property type="term" value="P:nuclear polyadenylation-dependent CUT catabolic process"/>
    <property type="evidence" value="ECO:0007669"/>
    <property type="project" value="TreeGrafter"/>
</dbReference>
<dbReference type="PROSITE" id="PS50967">
    <property type="entry name" value="HRDC"/>
    <property type="match status" value="1"/>
</dbReference>
<keyword evidence="3" id="KW-0271">Exosome</keyword>
<dbReference type="InterPro" id="IPR044876">
    <property type="entry name" value="HRDC_dom_sf"/>
</dbReference>
<dbReference type="InterPro" id="IPR012588">
    <property type="entry name" value="Exosome-assoc_fac_Rrp6_N"/>
</dbReference>
<comment type="caution">
    <text evidence="8">The sequence shown here is derived from an EMBL/GenBank/DDBJ whole genome shotgun (WGS) entry which is preliminary data.</text>
</comment>
<feature type="region of interest" description="Disordered" evidence="6">
    <location>
        <begin position="109"/>
        <end position="135"/>
    </location>
</feature>
<dbReference type="GO" id="GO:0071035">
    <property type="term" value="P:nuclear polyadenylation-dependent rRNA catabolic process"/>
    <property type="evidence" value="ECO:0007669"/>
    <property type="project" value="TreeGrafter"/>
</dbReference>
<accession>A0A8J5XYK3</accession>
<dbReference type="GO" id="GO:0071036">
    <property type="term" value="P:nuclear polyadenylation-dependent snoRNA catabolic process"/>
    <property type="evidence" value="ECO:0007669"/>
    <property type="project" value="TreeGrafter"/>
</dbReference>
<dbReference type="PANTHER" id="PTHR12124:SF47">
    <property type="entry name" value="EXOSOME COMPONENT 10"/>
    <property type="match status" value="1"/>
</dbReference>
<dbReference type="InterPro" id="IPR045092">
    <property type="entry name" value="Rrp6-like"/>
</dbReference>
<dbReference type="Pfam" id="PF01612">
    <property type="entry name" value="DNA_pol_A_exo1"/>
    <property type="match status" value="1"/>
</dbReference>
<dbReference type="GO" id="GO:0071040">
    <property type="term" value="P:nuclear polyadenylation-dependent antisense transcript catabolic process"/>
    <property type="evidence" value="ECO:0007669"/>
    <property type="project" value="TreeGrafter"/>
</dbReference>
<gene>
    <name evidence="8" type="ORF">KFE25_009288</name>
</gene>
<feature type="compositionally biased region" description="Acidic residues" evidence="6">
    <location>
        <begin position="955"/>
        <end position="969"/>
    </location>
</feature>
<keyword evidence="4" id="KW-0539">Nucleus</keyword>
<dbReference type="InterPro" id="IPR012337">
    <property type="entry name" value="RNaseH-like_sf"/>
</dbReference>
<evidence type="ECO:0000259" key="7">
    <source>
        <dbReference type="PROSITE" id="PS50967"/>
    </source>
</evidence>
<dbReference type="InterPro" id="IPR002121">
    <property type="entry name" value="HRDC_dom"/>
</dbReference>
<dbReference type="Pfam" id="PF08066">
    <property type="entry name" value="PMC2NT"/>
    <property type="match status" value="1"/>
</dbReference>
<comment type="similarity">
    <text evidence="5">Belongs to the exosome component 10/RRP6 family.</text>
</comment>
<dbReference type="Proteomes" id="UP000751190">
    <property type="component" value="Unassembled WGS sequence"/>
</dbReference>
<dbReference type="GO" id="GO:0071037">
    <property type="term" value="P:nuclear polyadenylation-dependent snRNA catabolic process"/>
    <property type="evidence" value="ECO:0007669"/>
    <property type="project" value="TreeGrafter"/>
</dbReference>
<evidence type="ECO:0000256" key="2">
    <source>
        <dbReference type="ARBA" id="ARBA00022552"/>
    </source>
</evidence>
<evidence type="ECO:0000256" key="1">
    <source>
        <dbReference type="ARBA" id="ARBA00004123"/>
    </source>
</evidence>